<proteinExistence type="predicted"/>
<reference evidence="2" key="1">
    <citation type="journal article" date="2014" name="Proc. Natl. Acad. Sci. U.S.A.">
        <title>Extensive sampling of basidiomycete genomes demonstrates inadequacy of the white-rot/brown-rot paradigm for wood decay fungi.</title>
        <authorList>
            <person name="Riley R."/>
            <person name="Salamov A.A."/>
            <person name="Brown D.W."/>
            <person name="Nagy L.G."/>
            <person name="Floudas D."/>
            <person name="Held B.W."/>
            <person name="Levasseur A."/>
            <person name="Lombard V."/>
            <person name="Morin E."/>
            <person name="Otillar R."/>
            <person name="Lindquist E.A."/>
            <person name="Sun H."/>
            <person name="LaButti K.M."/>
            <person name="Schmutz J."/>
            <person name="Jabbour D."/>
            <person name="Luo H."/>
            <person name="Baker S.E."/>
            <person name="Pisabarro A.G."/>
            <person name="Walton J.D."/>
            <person name="Blanchette R.A."/>
            <person name="Henrissat B."/>
            <person name="Martin F."/>
            <person name="Cullen D."/>
            <person name="Hibbett D.S."/>
            <person name="Grigoriev I.V."/>
        </authorList>
    </citation>
    <scope>NUCLEOTIDE SEQUENCE [LARGE SCALE GENOMIC DNA]</scope>
    <source>
        <strain evidence="2">CBS 339.88</strain>
    </source>
</reference>
<keyword evidence="2" id="KW-1185">Reference proteome</keyword>
<sequence>MCVQKYRPAISTITDWRVEDRLFDRDEFYDGIIKMFHDGEDEDPDWVKDTFEWWNVQVFWKDPEGVDDSDNLNGPSTLKLVRQQRKAQKASKPAVSQTEIGKLPLGLPILTLLLIVNDPRHPFVDHHHWRIHSQHWPGITQIALPSHKGTLGSDNLLVAPHLVVSRLPSLCKIPLSTVDPAIKHPHCVLLSPNRFIS</sequence>
<gene>
    <name evidence="1" type="ORF">GALMADRAFT_149166</name>
</gene>
<name>A0A067SDT5_GALM3</name>
<dbReference type="HOGENOM" id="CLU_1384263_0_0_1"/>
<dbReference type="AlphaFoldDB" id="A0A067SDT5"/>
<dbReference type="EMBL" id="KL142666">
    <property type="protein sequence ID" value="KDR64918.1"/>
    <property type="molecule type" value="Genomic_DNA"/>
</dbReference>
<organism evidence="1 2">
    <name type="scientific">Galerina marginata (strain CBS 339.88)</name>
    <dbReference type="NCBI Taxonomy" id="685588"/>
    <lineage>
        <taxon>Eukaryota</taxon>
        <taxon>Fungi</taxon>
        <taxon>Dikarya</taxon>
        <taxon>Basidiomycota</taxon>
        <taxon>Agaricomycotina</taxon>
        <taxon>Agaricomycetes</taxon>
        <taxon>Agaricomycetidae</taxon>
        <taxon>Agaricales</taxon>
        <taxon>Agaricineae</taxon>
        <taxon>Strophariaceae</taxon>
        <taxon>Galerina</taxon>
    </lineage>
</organism>
<protein>
    <submittedName>
        <fullName evidence="1">Uncharacterized protein</fullName>
    </submittedName>
</protein>
<evidence type="ECO:0000313" key="1">
    <source>
        <dbReference type="EMBL" id="KDR64918.1"/>
    </source>
</evidence>
<accession>A0A067SDT5</accession>
<dbReference type="Pfam" id="PF20414">
    <property type="entry name" value="DUF6698"/>
    <property type="match status" value="1"/>
</dbReference>
<dbReference type="Proteomes" id="UP000027222">
    <property type="component" value="Unassembled WGS sequence"/>
</dbReference>
<dbReference type="InterPro" id="IPR046521">
    <property type="entry name" value="DUF6698"/>
</dbReference>
<evidence type="ECO:0000313" key="2">
    <source>
        <dbReference type="Proteomes" id="UP000027222"/>
    </source>
</evidence>